<dbReference type="Gene3D" id="2.70.160.11">
    <property type="entry name" value="Hnrnp arginine n-methyltransferase1"/>
    <property type="match status" value="1"/>
</dbReference>
<dbReference type="InterPro" id="IPR025799">
    <property type="entry name" value="Arg_MeTrfase"/>
</dbReference>
<proteinExistence type="inferred from homology"/>
<dbReference type="GO" id="GO:0016274">
    <property type="term" value="F:protein-arginine N-methyltransferase activity"/>
    <property type="evidence" value="ECO:0007669"/>
    <property type="project" value="InterPro"/>
</dbReference>
<evidence type="ECO:0000256" key="3">
    <source>
        <dbReference type="ARBA" id="ARBA00022691"/>
    </source>
</evidence>
<accession>A0AAV5RCZ7</accession>
<feature type="domain" description="PRMT5 arginine-N-methyltransferase" evidence="8">
    <location>
        <begin position="267"/>
        <end position="421"/>
    </location>
</feature>
<dbReference type="PANTHER" id="PTHR10738:SF0">
    <property type="entry name" value="PROTEIN ARGININE N-METHYLTRANSFERASE 5"/>
    <property type="match status" value="1"/>
</dbReference>
<comment type="similarity">
    <text evidence="4">Belongs to the class I-like SAM-binding methyltransferase superfamily.</text>
</comment>
<dbReference type="AlphaFoldDB" id="A0AAV5RCZ7"/>
<feature type="domain" description="PRMT5 oligomerisation" evidence="10">
    <location>
        <begin position="435"/>
        <end position="613"/>
    </location>
</feature>
<evidence type="ECO:0000256" key="6">
    <source>
        <dbReference type="PIRSR" id="PIRSR015894-2"/>
    </source>
</evidence>
<dbReference type="Pfam" id="PF05185">
    <property type="entry name" value="PRMT5"/>
    <property type="match status" value="1"/>
</dbReference>
<dbReference type="EMBL" id="BTGC01000001">
    <property type="protein sequence ID" value="GMM49338.1"/>
    <property type="molecule type" value="Genomic_DNA"/>
</dbReference>
<protein>
    <recommendedName>
        <fullName evidence="4">Protein arginine N-methyltransferase</fullName>
    </recommendedName>
</protein>
<evidence type="ECO:0000259" key="9">
    <source>
        <dbReference type="Pfam" id="PF17285"/>
    </source>
</evidence>
<dbReference type="Proteomes" id="UP001362899">
    <property type="component" value="Unassembled WGS sequence"/>
</dbReference>
<dbReference type="Gene3D" id="3.40.50.150">
    <property type="entry name" value="Vaccinia Virus protein VP39"/>
    <property type="match status" value="1"/>
</dbReference>
<evidence type="ECO:0000313" key="11">
    <source>
        <dbReference type="EMBL" id="GMM49338.1"/>
    </source>
</evidence>
<keyword evidence="3 4" id="KW-0949">S-adenosyl-L-methionine</keyword>
<dbReference type="InterPro" id="IPR035248">
    <property type="entry name" value="PRMT5_C"/>
</dbReference>
<dbReference type="PANTHER" id="PTHR10738">
    <property type="entry name" value="PROTEIN ARGININE N-METHYLTRANSFERASE 5"/>
    <property type="match status" value="1"/>
</dbReference>
<dbReference type="Pfam" id="PF17285">
    <property type="entry name" value="PRMT5_TIM"/>
    <property type="match status" value="1"/>
</dbReference>
<gene>
    <name evidence="11" type="ORF">DASB73_002960</name>
</gene>
<feature type="active site" description="Proton donor/acceptor" evidence="5">
    <location>
        <position position="409"/>
    </location>
</feature>
<sequence>MVDEDSPIYIGVNLATSGEAYDDRVLDIASKDGYDIVVSRITTDHYKRVQNPPSQECATSSEQIDAPTVDDLVLFPGPHIYSTVGLCAPWTDINSHDINFAKISYQVLKHELAYAVYCGLSYVLIDCTKLVSYCANNAHNRYLLALLIEEFQSIKISLMFSFSYDSWEAWDKIRVLTDYPSNLSLALVCDKDINTRIIKTWKCEPISMLFFSHSILESDSKDYIHNILCELTVLKPFVVVNEDADHHHDEFSRNFVELLKFFLKQETTEYPDSIRFPLLPLSEPLTNEIYEVFHSDVTKYDLYYKAVLKALHKMKQCGTNQISIAVVGAGKGGLVESALRAARTSGMTISVLYAVEKHLGPIVSLQMRQRSESLWSVVRVVHSDMRFWVPDEPVNLLISELLGSFGDNELSPECLKPLETNSKVLAPNAFMIPQKYTSYIAPVFCPLLWQRSRESVHIGNVHFTVESGGAKLDVPKVVKLNQAQILSKPKPLWTFEHPGQNEIFRYVKTQFEVVEKSRVYGFAGFFETVLFEDVIISTLPGAQHFDQCVSWYPFLFFLSTPISISDISTMSFTIIRTCDNKKVWYEWFAEALNASASPVITGIHNRNGKSAYMPLDIS</sequence>
<dbReference type="Pfam" id="PF17286">
    <property type="entry name" value="PRMT5_C"/>
    <property type="match status" value="1"/>
</dbReference>
<dbReference type="InterPro" id="IPR007857">
    <property type="entry name" value="Arg_MeTrfase_PRMT5"/>
</dbReference>
<evidence type="ECO:0000313" key="12">
    <source>
        <dbReference type="Proteomes" id="UP001362899"/>
    </source>
</evidence>
<feature type="binding site" evidence="6">
    <location>
        <position position="356"/>
    </location>
    <ligand>
        <name>S-adenosyl-L-methionine</name>
        <dbReference type="ChEBI" id="CHEBI:59789"/>
    </ligand>
</feature>
<dbReference type="GO" id="GO:0006355">
    <property type="term" value="P:regulation of DNA-templated transcription"/>
    <property type="evidence" value="ECO:0007669"/>
    <property type="project" value="TreeGrafter"/>
</dbReference>
<dbReference type="PROSITE" id="PS51678">
    <property type="entry name" value="SAM_MT_PRMT"/>
    <property type="match status" value="1"/>
</dbReference>
<comment type="caution">
    <text evidence="11">The sequence shown here is derived from an EMBL/GenBank/DDBJ whole genome shotgun (WGS) entry which is preliminary data.</text>
</comment>
<dbReference type="GO" id="GO:0005829">
    <property type="term" value="C:cytosol"/>
    <property type="evidence" value="ECO:0007669"/>
    <property type="project" value="TreeGrafter"/>
</dbReference>
<evidence type="ECO:0000256" key="2">
    <source>
        <dbReference type="ARBA" id="ARBA00022679"/>
    </source>
</evidence>
<evidence type="ECO:0000259" key="8">
    <source>
        <dbReference type="Pfam" id="PF05185"/>
    </source>
</evidence>
<keyword evidence="2 4" id="KW-0808">Transferase</keyword>
<evidence type="ECO:0000256" key="5">
    <source>
        <dbReference type="PIRSR" id="PIRSR015894-1"/>
    </source>
</evidence>
<organism evidence="11 12">
    <name type="scientific">Starmerella bacillaris</name>
    <name type="common">Yeast</name>
    <name type="synonym">Candida zemplinina</name>
    <dbReference type="NCBI Taxonomy" id="1247836"/>
    <lineage>
        <taxon>Eukaryota</taxon>
        <taxon>Fungi</taxon>
        <taxon>Dikarya</taxon>
        <taxon>Ascomycota</taxon>
        <taxon>Saccharomycotina</taxon>
        <taxon>Dipodascomycetes</taxon>
        <taxon>Dipodascales</taxon>
        <taxon>Trichomonascaceae</taxon>
        <taxon>Starmerella</taxon>
    </lineage>
</organism>
<dbReference type="InterPro" id="IPR035247">
    <property type="entry name" value="PRMT5_TIM"/>
</dbReference>
<evidence type="ECO:0000256" key="4">
    <source>
        <dbReference type="PIRNR" id="PIRNR015894"/>
    </source>
</evidence>
<feature type="domain" description="PRMT5 TIM barrel" evidence="9">
    <location>
        <begin position="33"/>
        <end position="223"/>
    </location>
</feature>
<feature type="binding site" evidence="6">
    <location>
        <position position="290"/>
    </location>
    <ligand>
        <name>S-adenosyl-L-methionine</name>
        <dbReference type="ChEBI" id="CHEBI:59789"/>
    </ligand>
</feature>
<feature type="binding site" evidence="6">
    <location>
        <begin position="299"/>
        <end position="300"/>
    </location>
    <ligand>
        <name>S-adenosyl-L-methionine</name>
        <dbReference type="ChEBI" id="CHEBI:59789"/>
    </ligand>
</feature>
<evidence type="ECO:0000259" key="10">
    <source>
        <dbReference type="Pfam" id="PF17286"/>
    </source>
</evidence>
<feature type="binding site" evidence="6">
    <location>
        <begin position="384"/>
        <end position="385"/>
    </location>
    <ligand>
        <name>S-adenosyl-L-methionine</name>
        <dbReference type="ChEBI" id="CHEBI:59789"/>
    </ligand>
</feature>
<dbReference type="Gene3D" id="3.20.20.150">
    <property type="entry name" value="Divalent-metal-dependent TIM barrel enzymes"/>
    <property type="match status" value="1"/>
</dbReference>
<dbReference type="PIRSF" id="PIRSF015894">
    <property type="entry name" value="Skb1_MeTrfase"/>
    <property type="match status" value="1"/>
</dbReference>
<dbReference type="GO" id="GO:0005634">
    <property type="term" value="C:nucleus"/>
    <property type="evidence" value="ECO:0007669"/>
    <property type="project" value="TreeGrafter"/>
</dbReference>
<name>A0AAV5RCZ7_STABA</name>
<keyword evidence="12" id="KW-1185">Reference proteome</keyword>
<feature type="active site" description="Proton donor/acceptor" evidence="5">
    <location>
        <position position="400"/>
    </location>
</feature>
<dbReference type="SUPFAM" id="SSF53335">
    <property type="entry name" value="S-adenosyl-L-methionine-dependent methyltransferases"/>
    <property type="match status" value="1"/>
</dbReference>
<keyword evidence="1 4" id="KW-0489">Methyltransferase</keyword>
<reference evidence="11 12" key="1">
    <citation type="journal article" date="2023" name="Elife">
        <title>Identification of key yeast species and microbe-microbe interactions impacting larval growth of Drosophila in the wild.</title>
        <authorList>
            <person name="Mure A."/>
            <person name="Sugiura Y."/>
            <person name="Maeda R."/>
            <person name="Honda K."/>
            <person name="Sakurai N."/>
            <person name="Takahashi Y."/>
            <person name="Watada M."/>
            <person name="Katoh T."/>
            <person name="Gotoh A."/>
            <person name="Gotoh Y."/>
            <person name="Taniguchi I."/>
            <person name="Nakamura K."/>
            <person name="Hayashi T."/>
            <person name="Katayama T."/>
            <person name="Uemura T."/>
            <person name="Hattori Y."/>
        </authorList>
    </citation>
    <scope>NUCLEOTIDE SEQUENCE [LARGE SCALE GENOMIC DNA]</scope>
    <source>
        <strain evidence="11 12">SB-73</strain>
    </source>
</reference>
<dbReference type="GO" id="GO:0032259">
    <property type="term" value="P:methylation"/>
    <property type="evidence" value="ECO:0007669"/>
    <property type="project" value="UniProtKB-KW"/>
</dbReference>
<evidence type="ECO:0000256" key="1">
    <source>
        <dbReference type="ARBA" id="ARBA00022603"/>
    </source>
</evidence>
<evidence type="ECO:0000256" key="7">
    <source>
        <dbReference type="PIRSR" id="PIRSR015894-3"/>
    </source>
</evidence>
<dbReference type="InterPro" id="IPR029063">
    <property type="entry name" value="SAM-dependent_MTases_sf"/>
</dbReference>
<dbReference type="InterPro" id="IPR035075">
    <property type="entry name" value="PRMT5"/>
</dbReference>
<feature type="site" description="Critical for specifying symmetric addition of methyl groups" evidence="7">
    <location>
        <position position="293"/>
    </location>
</feature>